<proteinExistence type="predicted"/>
<dbReference type="EMBL" id="BAAABZ010000086">
    <property type="protein sequence ID" value="GAA0571120.1"/>
    <property type="molecule type" value="Genomic_DNA"/>
</dbReference>
<feature type="domain" description="N-acetyltransferase" evidence="1">
    <location>
        <begin position="106"/>
        <end position="248"/>
    </location>
</feature>
<dbReference type="RefSeq" id="WP_346161553.1">
    <property type="nucleotide sequence ID" value="NZ_BAAABZ010000086.1"/>
</dbReference>
<dbReference type="CDD" id="cd04301">
    <property type="entry name" value="NAT_SF"/>
    <property type="match status" value="1"/>
</dbReference>
<evidence type="ECO:0000313" key="2">
    <source>
        <dbReference type="EMBL" id="GAA0571120.1"/>
    </source>
</evidence>
<organism evidence="2 3">
    <name type="scientific">Streptomyces mordarskii</name>
    <dbReference type="NCBI Taxonomy" id="1226758"/>
    <lineage>
        <taxon>Bacteria</taxon>
        <taxon>Bacillati</taxon>
        <taxon>Actinomycetota</taxon>
        <taxon>Actinomycetes</taxon>
        <taxon>Kitasatosporales</taxon>
        <taxon>Streptomycetaceae</taxon>
        <taxon>Streptomyces</taxon>
    </lineage>
</organism>
<protein>
    <recommendedName>
        <fullName evidence="1">N-acetyltransferase domain-containing protein</fullName>
    </recommendedName>
</protein>
<dbReference type="Proteomes" id="UP001501576">
    <property type="component" value="Unassembled WGS sequence"/>
</dbReference>
<evidence type="ECO:0000313" key="3">
    <source>
        <dbReference type="Proteomes" id="UP001501576"/>
    </source>
</evidence>
<sequence>MTQHDEQRQILTGPDGLPVLTYVQGTRDGHPWADLAEAVGPDPVSSILADMSGWAVSGSVELGEQLIQRGARIMRHAHSMHRDLVTDPPQPEWSTISLPDGLRPAPCNRQATDVFPAWRAAFSFEHPDHYHGSDQQALDAELTPLLAGEVLGPVMPCSTLAVDEADQVIAGVIVTDRDGLPWIATVFRQPDSRYTGLGSVLLRRMLADAASHGLAEIALVVSNANPARRLYEKLGFQLTSTSLTVLVP</sequence>
<gene>
    <name evidence="2" type="ORF">GCM10010390_87910</name>
</gene>
<keyword evidence="3" id="KW-1185">Reference proteome</keyword>
<dbReference type="InterPro" id="IPR016181">
    <property type="entry name" value="Acyl_CoA_acyltransferase"/>
</dbReference>
<dbReference type="PROSITE" id="PS51186">
    <property type="entry name" value="GNAT"/>
    <property type="match status" value="1"/>
</dbReference>
<comment type="caution">
    <text evidence="2">The sequence shown here is derived from an EMBL/GenBank/DDBJ whole genome shotgun (WGS) entry which is preliminary data.</text>
</comment>
<name>A0ABN1EPI7_9ACTN</name>
<dbReference type="InterPro" id="IPR000182">
    <property type="entry name" value="GNAT_dom"/>
</dbReference>
<accession>A0ABN1EPI7</accession>
<dbReference type="Gene3D" id="3.40.630.30">
    <property type="match status" value="1"/>
</dbReference>
<dbReference type="SUPFAM" id="SSF55729">
    <property type="entry name" value="Acyl-CoA N-acyltransferases (Nat)"/>
    <property type="match status" value="1"/>
</dbReference>
<dbReference type="Pfam" id="PF00583">
    <property type="entry name" value="Acetyltransf_1"/>
    <property type="match status" value="1"/>
</dbReference>
<evidence type="ECO:0000259" key="1">
    <source>
        <dbReference type="PROSITE" id="PS51186"/>
    </source>
</evidence>
<reference evidence="2 3" key="1">
    <citation type="journal article" date="2019" name="Int. J. Syst. Evol. Microbiol.">
        <title>The Global Catalogue of Microorganisms (GCM) 10K type strain sequencing project: providing services to taxonomists for standard genome sequencing and annotation.</title>
        <authorList>
            <consortium name="The Broad Institute Genomics Platform"/>
            <consortium name="The Broad Institute Genome Sequencing Center for Infectious Disease"/>
            <person name="Wu L."/>
            <person name="Ma J."/>
        </authorList>
    </citation>
    <scope>NUCLEOTIDE SEQUENCE [LARGE SCALE GENOMIC DNA]</scope>
    <source>
        <strain evidence="2 3">JCM 5052</strain>
    </source>
</reference>